<dbReference type="PIRSF" id="PIRSF021774">
    <property type="entry name" value="UCP021774"/>
    <property type="match status" value="1"/>
</dbReference>
<dbReference type="Proteomes" id="UP000628840">
    <property type="component" value="Unassembled WGS sequence"/>
</dbReference>
<dbReference type="PANTHER" id="PTHR38342:SF1">
    <property type="entry name" value="SLR5037 PROTEIN"/>
    <property type="match status" value="1"/>
</dbReference>
<dbReference type="Pfam" id="PF03625">
    <property type="entry name" value="DUF302"/>
    <property type="match status" value="1"/>
</dbReference>
<dbReference type="InterPro" id="IPR035923">
    <property type="entry name" value="TT1751-like_sf"/>
</dbReference>
<dbReference type="InterPro" id="IPR005180">
    <property type="entry name" value="DUF302"/>
</dbReference>
<dbReference type="CDD" id="cd14797">
    <property type="entry name" value="DUF302"/>
    <property type="match status" value="1"/>
</dbReference>
<dbReference type="SUPFAM" id="SSF103247">
    <property type="entry name" value="TT1751-like"/>
    <property type="match status" value="1"/>
</dbReference>
<evidence type="ECO:0000259" key="1">
    <source>
        <dbReference type="Pfam" id="PF03625"/>
    </source>
</evidence>
<keyword evidence="3" id="KW-1185">Reference proteome</keyword>
<comment type="caution">
    <text evidence="2">The sequence shown here is derived from an EMBL/GenBank/DDBJ whole genome shotgun (WGS) entry which is preliminary data.</text>
</comment>
<gene>
    <name evidence="2" type="ORF">GCM10009037_21380</name>
</gene>
<dbReference type="InterPro" id="IPR016796">
    <property type="entry name" value="UCP021774"/>
</dbReference>
<dbReference type="Gene3D" id="3.30.310.70">
    <property type="entry name" value="TT1751-like domain"/>
    <property type="match status" value="1"/>
</dbReference>
<dbReference type="EMBL" id="BMPF01000003">
    <property type="protein sequence ID" value="GGL37533.1"/>
    <property type="molecule type" value="Genomic_DNA"/>
</dbReference>
<evidence type="ECO:0000313" key="2">
    <source>
        <dbReference type="EMBL" id="GGL37533.1"/>
    </source>
</evidence>
<sequence>MRVSYTIDTRVDGPFEDVVATTEEELAEEGFGVLCDVDVQATMKEKLDAEVRDYRILGACNPPLAHDALEAEPGIGALLPCNVVVYADDGGVAVRAVDPERLLGIVENDDVEAVATDVRERLVRVVESVEASF</sequence>
<evidence type="ECO:0000313" key="3">
    <source>
        <dbReference type="Proteomes" id="UP000628840"/>
    </source>
</evidence>
<protein>
    <recommendedName>
        <fullName evidence="1">DUF302 domain-containing protein</fullName>
    </recommendedName>
</protein>
<dbReference type="PANTHER" id="PTHR38342">
    <property type="entry name" value="SLR5037 PROTEIN"/>
    <property type="match status" value="1"/>
</dbReference>
<feature type="domain" description="DUF302" evidence="1">
    <location>
        <begin position="37"/>
        <end position="99"/>
    </location>
</feature>
<dbReference type="AlphaFoldDB" id="A0A830EYL4"/>
<name>A0A830EYL4_9EURY</name>
<organism evidence="2 3">
    <name type="scientific">Halarchaeum grantii</name>
    <dbReference type="NCBI Taxonomy" id="1193105"/>
    <lineage>
        <taxon>Archaea</taxon>
        <taxon>Methanobacteriati</taxon>
        <taxon>Methanobacteriota</taxon>
        <taxon>Stenosarchaea group</taxon>
        <taxon>Halobacteria</taxon>
        <taxon>Halobacteriales</taxon>
        <taxon>Halobacteriaceae</taxon>
    </lineage>
</organism>
<reference evidence="2 3" key="1">
    <citation type="journal article" date="2019" name="Int. J. Syst. Evol. Microbiol.">
        <title>The Global Catalogue of Microorganisms (GCM) 10K type strain sequencing project: providing services to taxonomists for standard genome sequencing and annotation.</title>
        <authorList>
            <consortium name="The Broad Institute Genomics Platform"/>
            <consortium name="The Broad Institute Genome Sequencing Center for Infectious Disease"/>
            <person name="Wu L."/>
            <person name="Ma J."/>
        </authorList>
    </citation>
    <scope>NUCLEOTIDE SEQUENCE [LARGE SCALE GENOMIC DNA]</scope>
    <source>
        <strain evidence="2 3">JCM 19585</strain>
    </source>
</reference>
<accession>A0A830EYL4</accession>
<proteinExistence type="predicted"/>